<gene>
    <name evidence="5" type="ORF">SAMN05444394_3946</name>
</gene>
<dbReference type="InterPro" id="IPR009057">
    <property type="entry name" value="Homeodomain-like_sf"/>
</dbReference>
<dbReference type="STRING" id="226505.SAMN05444394_3946"/>
<dbReference type="SMART" id="SM00342">
    <property type="entry name" value="HTH_ARAC"/>
    <property type="match status" value="1"/>
</dbReference>
<feature type="domain" description="HTH araC/xylS-type" evidence="4">
    <location>
        <begin position="192"/>
        <end position="290"/>
    </location>
</feature>
<dbReference type="PANTHER" id="PTHR43280">
    <property type="entry name" value="ARAC-FAMILY TRANSCRIPTIONAL REGULATOR"/>
    <property type="match status" value="1"/>
</dbReference>
<dbReference type="InterPro" id="IPR014710">
    <property type="entry name" value="RmlC-like_jellyroll"/>
</dbReference>
<evidence type="ECO:0000313" key="5">
    <source>
        <dbReference type="EMBL" id="SIO22639.1"/>
    </source>
</evidence>
<dbReference type="PROSITE" id="PS01124">
    <property type="entry name" value="HTH_ARAC_FAMILY_2"/>
    <property type="match status" value="1"/>
</dbReference>
<dbReference type="Pfam" id="PF12833">
    <property type="entry name" value="HTH_18"/>
    <property type="match status" value="1"/>
</dbReference>
<organism evidence="5 6">
    <name type="scientific">Algoriphagus halophilus</name>
    <dbReference type="NCBI Taxonomy" id="226505"/>
    <lineage>
        <taxon>Bacteria</taxon>
        <taxon>Pseudomonadati</taxon>
        <taxon>Bacteroidota</taxon>
        <taxon>Cytophagia</taxon>
        <taxon>Cytophagales</taxon>
        <taxon>Cyclobacteriaceae</taxon>
        <taxon>Algoriphagus</taxon>
    </lineage>
</organism>
<name>A0A1N6HSK2_9BACT</name>
<dbReference type="OrthoDB" id="9793451at2"/>
<evidence type="ECO:0000256" key="2">
    <source>
        <dbReference type="ARBA" id="ARBA00023125"/>
    </source>
</evidence>
<evidence type="ECO:0000256" key="3">
    <source>
        <dbReference type="ARBA" id="ARBA00023163"/>
    </source>
</evidence>
<accession>A0A1N6HSK2</accession>
<dbReference type="RefSeq" id="WP_074226728.1">
    <property type="nucleotide sequence ID" value="NZ_FSRC01000004.1"/>
</dbReference>
<dbReference type="GO" id="GO:0003700">
    <property type="term" value="F:DNA-binding transcription factor activity"/>
    <property type="evidence" value="ECO:0007669"/>
    <property type="project" value="InterPro"/>
</dbReference>
<dbReference type="SUPFAM" id="SSF51215">
    <property type="entry name" value="Regulatory protein AraC"/>
    <property type="match status" value="1"/>
</dbReference>
<dbReference type="InterPro" id="IPR037923">
    <property type="entry name" value="HTH-like"/>
</dbReference>
<dbReference type="GO" id="GO:0043565">
    <property type="term" value="F:sequence-specific DNA binding"/>
    <property type="evidence" value="ECO:0007669"/>
    <property type="project" value="InterPro"/>
</dbReference>
<dbReference type="Gene3D" id="1.10.10.60">
    <property type="entry name" value="Homeodomain-like"/>
    <property type="match status" value="1"/>
</dbReference>
<protein>
    <submittedName>
        <fullName evidence="5">Transcriptional regulator, AraC family</fullName>
    </submittedName>
</protein>
<keyword evidence="1" id="KW-0805">Transcription regulation</keyword>
<dbReference type="InterPro" id="IPR018060">
    <property type="entry name" value="HTH_AraC"/>
</dbReference>
<dbReference type="PRINTS" id="PR00032">
    <property type="entry name" value="HTHARAC"/>
</dbReference>
<evidence type="ECO:0000313" key="6">
    <source>
        <dbReference type="Proteomes" id="UP000185221"/>
    </source>
</evidence>
<keyword evidence="6" id="KW-1185">Reference proteome</keyword>
<dbReference type="AlphaFoldDB" id="A0A1N6HSK2"/>
<proteinExistence type="predicted"/>
<evidence type="ECO:0000256" key="1">
    <source>
        <dbReference type="ARBA" id="ARBA00023015"/>
    </source>
</evidence>
<sequence>MPKAILPTYQIPDFEKVSVDPQEFYYSRLEKHLQTHLFIQKPHKHDFYILVFFSHGNGTHIIDFKSYPVTPKSMFFLAPGQVHSWTLSPDTKGHILFFSQSFYTSTYSLAKLNSFIFFNSNLTIPLLNLDSAQFIKLASNFEKVEEEIIHPSWSSMDLLKSYTNILLTLSYRYFLDQNPQLKNQIPNLDQFQKLEKIIEEAFSVQRDVNFYASQMNMSLKQLNLLTQKKTGKPISQLLMERVILESKRLLVHSDLSISEIAFKLQFEDPSYFSRLFKKKTSYSPEKFRLLQQSSSI</sequence>
<dbReference type="InterPro" id="IPR003313">
    <property type="entry name" value="AraC-bd"/>
</dbReference>
<dbReference type="EMBL" id="FSRC01000004">
    <property type="protein sequence ID" value="SIO22639.1"/>
    <property type="molecule type" value="Genomic_DNA"/>
</dbReference>
<dbReference type="SUPFAM" id="SSF46689">
    <property type="entry name" value="Homeodomain-like"/>
    <property type="match status" value="1"/>
</dbReference>
<keyword evidence="3" id="KW-0804">Transcription</keyword>
<dbReference type="PANTHER" id="PTHR43280:SF32">
    <property type="entry name" value="TRANSCRIPTIONAL REGULATORY PROTEIN"/>
    <property type="match status" value="1"/>
</dbReference>
<reference evidence="6" key="1">
    <citation type="submission" date="2016-11" db="EMBL/GenBank/DDBJ databases">
        <authorList>
            <person name="Varghese N."/>
            <person name="Submissions S."/>
        </authorList>
    </citation>
    <scope>NUCLEOTIDE SEQUENCE [LARGE SCALE GENOMIC DNA]</scope>
    <source>
        <strain evidence="6">DSM 15292</strain>
    </source>
</reference>
<dbReference type="Proteomes" id="UP000185221">
    <property type="component" value="Unassembled WGS sequence"/>
</dbReference>
<keyword evidence="2" id="KW-0238">DNA-binding</keyword>
<dbReference type="Gene3D" id="2.60.120.10">
    <property type="entry name" value="Jelly Rolls"/>
    <property type="match status" value="1"/>
</dbReference>
<dbReference type="InterPro" id="IPR020449">
    <property type="entry name" value="Tscrpt_reg_AraC-type_HTH"/>
</dbReference>
<dbReference type="Pfam" id="PF02311">
    <property type="entry name" value="AraC_binding"/>
    <property type="match status" value="1"/>
</dbReference>
<evidence type="ECO:0000259" key="4">
    <source>
        <dbReference type="PROSITE" id="PS01124"/>
    </source>
</evidence>